<comment type="caution">
    <text evidence="8">The sequence shown here is derived from an EMBL/GenBank/DDBJ whole genome shotgun (WGS) entry which is preliminary data.</text>
</comment>
<dbReference type="InterPro" id="IPR002903">
    <property type="entry name" value="RsmH"/>
</dbReference>
<sequence>MTQQQFKHVTVLLDEAVNGLNIKPNGIYIDGTFGRGGHSRLILSQLNEDGRLIAIDRDPEAIKVAKEITDPRFMIKHGPFSAIAEYVEEEGLVGKIDGVLLDLGVSSPQLDDPERGFSFMRDGPLDMRMDPTRGQSAQEWLMKAEADDIAWVLKTFGEERFAKRIARAIVERNNNPEQEPLTRTRQLAELIAQVSPLKERHKHPATRSFQAIRIYINSELEEIEKALNGAVTVLAPEGRLSVISFHSLEDRLVKRFIRQNSKGPSVPAGIPLTEAQIRELGAAKLREAGKMKPSEAEVDENPRARSSVLRFAERIV</sequence>
<dbReference type="OrthoDB" id="9806637at2"/>
<feature type="binding site" evidence="7">
    <location>
        <position position="102"/>
    </location>
    <ligand>
        <name>S-adenosyl-L-methionine</name>
        <dbReference type="ChEBI" id="CHEBI:59789"/>
    </ligand>
</feature>
<evidence type="ECO:0000256" key="3">
    <source>
        <dbReference type="ARBA" id="ARBA00022552"/>
    </source>
</evidence>
<comment type="similarity">
    <text evidence="1 7">Belongs to the methyltransferase superfamily. RsmH family.</text>
</comment>
<keyword evidence="9" id="KW-1185">Reference proteome</keyword>
<keyword evidence="2 7" id="KW-0963">Cytoplasm</keyword>
<keyword evidence="5 7" id="KW-0808">Transferase</keyword>
<comment type="function">
    <text evidence="7">Specifically methylates the N4 position of cytidine in position 1402 (C1402) of 16S rRNA.</text>
</comment>
<evidence type="ECO:0000313" key="8">
    <source>
        <dbReference type="EMBL" id="EKT55933.1"/>
    </source>
</evidence>
<dbReference type="Proteomes" id="UP000010290">
    <property type="component" value="Chromosome"/>
</dbReference>
<dbReference type="PIRSF" id="PIRSF004486">
    <property type="entry name" value="MraW"/>
    <property type="match status" value="1"/>
</dbReference>
<evidence type="ECO:0000256" key="4">
    <source>
        <dbReference type="ARBA" id="ARBA00022603"/>
    </source>
</evidence>
<feature type="binding site" evidence="7">
    <location>
        <position position="80"/>
    </location>
    <ligand>
        <name>S-adenosyl-L-methionine</name>
        <dbReference type="ChEBI" id="CHEBI:59789"/>
    </ligand>
</feature>
<dbReference type="GO" id="GO:0005737">
    <property type="term" value="C:cytoplasm"/>
    <property type="evidence" value="ECO:0007669"/>
    <property type="project" value="UniProtKB-SubCell"/>
</dbReference>
<dbReference type="Pfam" id="PF01795">
    <property type="entry name" value="Methyltransf_5"/>
    <property type="match status" value="1"/>
</dbReference>
<dbReference type="SUPFAM" id="SSF53335">
    <property type="entry name" value="S-adenosyl-L-methionine-dependent methyltransferases"/>
    <property type="match status" value="1"/>
</dbReference>
<dbReference type="SUPFAM" id="SSF81799">
    <property type="entry name" value="Putative methyltransferase TM0872, insert domain"/>
    <property type="match status" value="1"/>
</dbReference>
<dbReference type="FunFam" id="1.10.150.170:FF:000001">
    <property type="entry name" value="Ribosomal RNA small subunit methyltransferase H"/>
    <property type="match status" value="1"/>
</dbReference>
<organism evidence="8 9">
    <name type="scientific">Providencia sneebia DSM 19967</name>
    <dbReference type="NCBI Taxonomy" id="1141660"/>
    <lineage>
        <taxon>Bacteria</taxon>
        <taxon>Pseudomonadati</taxon>
        <taxon>Pseudomonadota</taxon>
        <taxon>Gammaproteobacteria</taxon>
        <taxon>Enterobacterales</taxon>
        <taxon>Morganellaceae</taxon>
        <taxon>Providencia</taxon>
    </lineage>
</organism>
<dbReference type="GO" id="GO:0071424">
    <property type="term" value="F:rRNA (cytosine-N4-)-methyltransferase activity"/>
    <property type="evidence" value="ECO:0007669"/>
    <property type="project" value="UniProtKB-UniRule"/>
</dbReference>
<proteinExistence type="inferred from homology"/>
<dbReference type="PATRIC" id="fig|1141660.3.peg.2641"/>
<dbReference type="AlphaFoldDB" id="K8W5S4"/>
<evidence type="ECO:0000256" key="1">
    <source>
        <dbReference type="ARBA" id="ARBA00010396"/>
    </source>
</evidence>
<name>K8W5S4_9GAMM</name>
<accession>K8W5S4</accession>
<dbReference type="EC" id="2.1.1.199" evidence="7"/>
<dbReference type="Gene3D" id="3.40.50.150">
    <property type="entry name" value="Vaccinia Virus protein VP39"/>
    <property type="match status" value="1"/>
</dbReference>
<feature type="binding site" evidence="7">
    <location>
        <position position="56"/>
    </location>
    <ligand>
        <name>S-adenosyl-L-methionine</name>
        <dbReference type="ChEBI" id="CHEBI:59789"/>
    </ligand>
</feature>
<feature type="binding site" evidence="7">
    <location>
        <position position="109"/>
    </location>
    <ligand>
        <name>S-adenosyl-L-methionine</name>
        <dbReference type="ChEBI" id="CHEBI:59789"/>
    </ligand>
</feature>
<evidence type="ECO:0000256" key="2">
    <source>
        <dbReference type="ARBA" id="ARBA00022490"/>
    </source>
</evidence>
<comment type="subcellular location">
    <subcellularLocation>
        <location evidence="7">Cytoplasm</location>
    </subcellularLocation>
</comment>
<dbReference type="HOGENOM" id="CLU_038422_2_0_6"/>
<comment type="catalytic activity">
    <reaction evidence="7">
        <text>cytidine(1402) in 16S rRNA + S-adenosyl-L-methionine = N(4)-methylcytidine(1402) in 16S rRNA + S-adenosyl-L-homocysteine + H(+)</text>
        <dbReference type="Rhea" id="RHEA:42928"/>
        <dbReference type="Rhea" id="RHEA-COMP:10286"/>
        <dbReference type="Rhea" id="RHEA-COMP:10287"/>
        <dbReference type="ChEBI" id="CHEBI:15378"/>
        <dbReference type="ChEBI" id="CHEBI:57856"/>
        <dbReference type="ChEBI" id="CHEBI:59789"/>
        <dbReference type="ChEBI" id="CHEBI:74506"/>
        <dbReference type="ChEBI" id="CHEBI:82748"/>
        <dbReference type="EC" id="2.1.1.199"/>
    </reaction>
</comment>
<dbReference type="PANTHER" id="PTHR11265:SF0">
    <property type="entry name" value="12S RRNA N4-METHYLCYTIDINE METHYLTRANSFERASE"/>
    <property type="match status" value="1"/>
</dbReference>
<keyword evidence="6 7" id="KW-0949">S-adenosyl-L-methionine</keyword>
<evidence type="ECO:0000313" key="9">
    <source>
        <dbReference type="Proteomes" id="UP000010290"/>
    </source>
</evidence>
<feature type="binding site" evidence="7">
    <location>
        <begin position="36"/>
        <end position="38"/>
    </location>
    <ligand>
        <name>S-adenosyl-L-methionine</name>
        <dbReference type="ChEBI" id="CHEBI:59789"/>
    </ligand>
</feature>
<dbReference type="InterPro" id="IPR023397">
    <property type="entry name" value="SAM-dep_MeTrfase_MraW_recog"/>
</dbReference>
<dbReference type="HAMAP" id="MF_01007">
    <property type="entry name" value="16SrRNA_methyltr_H"/>
    <property type="match status" value="1"/>
</dbReference>
<dbReference type="EMBL" id="AKKN01000010">
    <property type="protein sequence ID" value="EKT55933.1"/>
    <property type="molecule type" value="Genomic_DNA"/>
</dbReference>
<dbReference type="PANTHER" id="PTHR11265">
    <property type="entry name" value="S-ADENOSYL-METHYLTRANSFERASE MRAW"/>
    <property type="match status" value="1"/>
</dbReference>
<keyword evidence="4 7" id="KW-0489">Methyltransferase</keyword>
<dbReference type="GO" id="GO:0070475">
    <property type="term" value="P:rRNA base methylation"/>
    <property type="evidence" value="ECO:0007669"/>
    <property type="project" value="UniProtKB-UniRule"/>
</dbReference>
<gene>
    <name evidence="7" type="primary">rsmH</name>
    <name evidence="8" type="ORF">OO7_13229</name>
</gene>
<dbReference type="InterPro" id="IPR029063">
    <property type="entry name" value="SAM-dependent_MTases_sf"/>
</dbReference>
<evidence type="ECO:0000256" key="5">
    <source>
        <dbReference type="ARBA" id="ARBA00022679"/>
    </source>
</evidence>
<dbReference type="Gene3D" id="1.10.150.170">
    <property type="entry name" value="Putative methyltransferase TM0872, insert domain"/>
    <property type="match status" value="1"/>
</dbReference>
<evidence type="ECO:0000256" key="6">
    <source>
        <dbReference type="ARBA" id="ARBA00022691"/>
    </source>
</evidence>
<protein>
    <recommendedName>
        <fullName evidence="7">Ribosomal RNA small subunit methyltransferase H</fullName>
        <ecNumber evidence="7">2.1.1.199</ecNumber>
    </recommendedName>
    <alternativeName>
        <fullName evidence="7">16S rRNA m(4)C1402 methyltransferase</fullName>
    </alternativeName>
    <alternativeName>
        <fullName evidence="7">rRNA (cytosine-N(4)-)-methyltransferase RsmH</fullName>
    </alternativeName>
</protein>
<dbReference type="RefSeq" id="WP_008916399.1">
    <property type="nucleotide sequence ID" value="NZ_CM001773.1"/>
</dbReference>
<evidence type="ECO:0000256" key="7">
    <source>
        <dbReference type="HAMAP-Rule" id="MF_01007"/>
    </source>
</evidence>
<reference evidence="8 9" key="1">
    <citation type="journal article" date="2012" name="BMC Genomics">
        <title>Comparative genomics of bacteria in the genus Providencia isolated from wild Drosophila melanogaster.</title>
        <authorList>
            <person name="Galac M.R."/>
            <person name="Lazzaro B.P."/>
        </authorList>
    </citation>
    <scope>NUCLEOTIDE SEQUENCE [LARGE SCALE GENOMIC DNA]</scope>
    <source>
        <strain evidence="8 9">DSM 19967</strain>
    </source>
</reference>
<keyword evidence="3 7" id="KW-0698">rRNA processing</keyword>
<dbReference type="NCBIfam" id="TIGR00006">
    <property type="entry name" value="16S rRNA (cytosine(1402)-N(4))-methyltransferase RsmH"/>
    <property type="match status" value="1"/>
</dbReference>